<protein>
    <submittedName>
        <fullName evidence="2">Uncharacterized protein</fullName>
    </submittedName>
</protein>
<feature type="region of interest" description="Disordered" evidence="1">
    <location>
        <begin position="76"/>
        <end position="96"/>
    </location>
</feature>
<organism evidence="2 3">
    <name type="scientific">Armadillidium nasatum</name>
    <dbReference type="NCBI Taxonomy" id="96803"/>
    <lineage>
        <taxon>Eukaryota</taxon>
        <taxon>Metazoa</taxon>
        <taxon>Ecdysozoa</taxon>
        <taxon>Arthropoda</taxon>
        <taxon>Crustacea</taxon>
        <taxon>Multicrustacea</taxon>
        <taxon>Malacostraca</taxon>
        <taxon>Eumalacostraca</taxon>
        <taxon>Peracarida</taxon>
        <taxon>Isopoda</taxon>
        <taxon>Oniscidea</taxon>
        <taxon>Crinocheta</taxon>
        <taxon>Armadillidiidae</taxon>
        <taxon>Armadillidium</taxon>
    </lineage>
</organism>
<proteinExistence type="predicted"/>
<dbReference type="EMBL" id="SEYY01011378">
    <property type="protein sequence ID" value="KAB7501183.1"/>
    <property type="molecule type" value="Genomic_DNA"/>
</dbReference>
<reference evidence="2 3" key="1">
    <citation type="journal article" date="2019" name="PLoS Biol.">
        <title>Sex chromosomes control vertical transmission of feminizing Wolbachia symbionts in an isopod.</title>
        <authorList>
            <person name="Becking T."/>
            <person name="Chebbi M.A."/>
            <person name="Giraud I."/>
            <person name="Moumen B."/>
            <person name="Laverre T."/>
            <person name="Caubet Y."/>
            <person name="Peccoud J."/>
            <person name="Gilbert C."/>
            <person name="Cordaux R."/>
        </authorList>
    </citation>
    <scope>NUCLEOTIDE SEQUENCE [LARGE SCALE GENOMIC DNA]</scope>
    <source>
        <strain evidence="2">ANa2</strain>
        <tissue evidence="2">Whole body excluding digestive tract and cuticle</tissue>
    </source>
</reference>
<comment type="caution">
    <text evidence="2">The sequence shown here is derived from an EMBL/GenBank/DDBJ whole genome shotgun (WGS) entry which is preliminary data.</text>
</comment>
<feature type="region of interest" description="Disordered" evidence="1">
    <location>
        <begin position="116"/>
        <end position="140"/>
    </location>
</feature>
<gene>
    <name evidence="2" type="ORF">Anas_11791</name>
</gene>
<feature type="compositionally biased region" description="Polar residues" evidence="1">
    <location>
        <begin position="76"/>
        <end position="90"/>
    </location>
</feature>
<evidence type="ECO:0000313" key="3">
    <source>
        <dbReference type="Proteomes" id="UP000326759"/>
    </source>
</evidence>
<feature type="compositionally biased region" description="Polar residues" evidence="1">
    <location>
        <begin position="116"/>
        <end position="129"/>
    </location>
</feature>
<feature type="compositionally biased region" description="Low complexity" evidence="1">
    <location>
        <begin position="130"/>
        <end position="140"/>
    </location>
</feature>
<name>A0A5N5T3V0_9CRUS</name>
<accession>A0A5N5T3V0</accession>
<evidence type="ECO:0000256" key="1">
    <source>
        <dbReference type="SAM" id="MobiDB-lite"/>
    </source>
</evidence>
<keyword evidence="3" id="KW-1185">Reference proteome</keyword>
<dbReference type="AlphaFoldDB" id="A0A5N5T3V0"/>
<dbReference type="Proteomes" id="UP000326759">
    <property type="component" value="Unassembled WGS sequence"/>
</dbReference>
<evidence type="ECO:0000313" key="2">
    <source>
        <dbReference type="EMBL" id="KAB7501183.1"/>
    </source>
</evidence>
<sequence length="232" mass="26545">MSKYSLYDLAKETVDENLEPDNVIETLNAISTSPLFSACYTLTSFESVASEDQLNSSTQGRQQLPHRSSQVLLLESSPQRQPNQNLSPQLDSRLEPQHLLQRSPEKKLHKISEVLQQPQNSPQHHSLSHQQFDQRCQQQRLDQISPEKTQPKKSAMLQLHQNSPPSRTALQFATARNLIKDIKRNNCIINRQRENGLKNRYYYSCFKVPHRTNLIIVSTATTGSNISRENTA</sequence>
<dbReference type="OrthoDB" id="10563721at2759"/>